<feature type="region of interest" description="Disordered" evidence="12">
    <location>
        <begin position="50"/>
        <end position="92"/>
    </location>
</feature>
<dbReference type="SMART" id="SM00100">
    <property type="entry name" value="cNMP"/>
    <property type="match status" value="2"/>
</dbReference>
<dbReference type="CDD" id="cd00038">
    <property type="entry name" value="CAP_ED"/>
    <property type="match status" value="2"/>
</dbReference>
<dbReference type="InterPro" id="IPR014710">
    <property type="entry name" value="RmlC-like_jellyroll"/>
</dbReference>
<evidence type="ECO:0000256" key="4">
    <source>
        <dbReference type="ARBA" id="ARBA00022679"/>
    </source>
</evidence>
<evidence type="ECO:0000256" key="6">
    <source>
        <dbReference type="ARBA" id="ARBA00022777"/>
    </source>
</evidence>
<feature type="compositionally biased region" description="Polar residues" evidence="12">
    <location>
        <begin position="52"/>
        <end position="64"/>
    </location>
</feature>
<dbReference type="InterPro" id="IPR011009">
    <property type="entry name" value="Kinase-like_dom_sf"/>
</dbReference>
<dbReference type="InterPro" id="IPR002374">
    <property type="entry name" value="cGMP_dep_kinase"/>
</dbReference>
<dbReference type="Gene3D" id="1.10.510.10">
    <property type="entry name" value="Transferase(Phosphotransferase) domain 1"/>
    <property type="match status" value="1"/>
</dbReference>
<feature type="region of interest" description="Disordered" evidence="12">
    <location>
        <begin position="634"/>
        <end position="654"/>
    </location>
</feature>
<feature type="compositionally biased region" description="Acidic residues" evidence="12">
    <location>
        <begin position="635"/>
        <end position="654"/>
    </location>
</feature>
<dbReference type="SUPFAM" id="SSF56112">
    <property type="entry name" value="Protein kinase-like (PK-like)"/>
    <property type="match status" value="1"/>
</dbReference>
<keyword evidence="5 10" id="KW-0547">Nucleotide-binding</keyword>
<dbReference type="GO" id="GO:0005737">
    <property type="term" value="C:cytoplasm"/>
    <property type="evidence" value="ECO:0007669"/>
    <property type="project" value="UniProtKB-ARBA"/>
</dbReference>
<dbReference type="PROSITE" id="PS00889">
    <property type="entry name" value="CNMP_BINDING_2"/>
    <property type="match status" value="2"/>
</dbReference>
<reference evidence="16 17" key="1">
    <citation type="submission" date="2018-03" db="EMBL/GenBank/DDBJ databases">
        <title>Draft genome sequence of Rohu Carp (Labeo rohita).</title>
        <authorList>
            <person name="Das P."/>
            <person name="Kushwaha B."/>
            <person name="Joshi C.G."/>
            <person name="Kumar D."/>
            <person name="Nagpure N.S."/>
            <person name="Sahoo L."/>
            <person name="Das S.P."/>
            <person name="Bit A."/>
            <person name="Patnaik S."/>
            <person name="Meher P.K."/>
            <person name="Jayasankar P."/>
            <person name="Koringa P.G."/>
            <person name="Patel N.V."/>
            <person name="Hinsu A.T."/>
            <person name="Kumar R."/>
            <person name="Pandey M."/>
            <person name="Agarwal S."/>
            <person name="Srivastava S."/>
            <person name="Singh M."/>
            <person name="Iquebal M.A."/>
            <person name="Jaiswal S."/>
            <person name="Angadi U.B."/>
            <person name="Kumar N."/>
            <person name="Raza M."/>
            <person name="Shah T.M."/>
            <person name="Rai A."/>
            <person name="Jena J.K."/>
        </authorList>
    </citation>
    <scope>NUCLEOTIDE SEQUENCE [LARGE SCALE GENOMIC DNA]</scope>
    <source>
        <strain evidence="16">DASCIFA01</strain>
        <tissue evidence="16">Testis</tissue>
    </source>
</reference>
<dbReference type="CDD" id="cd12086">
    <property type="entry name" value="DD_cGKI-beta"/>
    <property type="match status" value="1"/>
</dbReference>
<comment type="catalytic activity">
    <reaction evidence="9">
        <text>L-seryl-[protein] + ATP = O-phospho-L-seryl-[protein] + ADP + H(+)</text>
        <dbReference type="Rhea" id="RHEA:17989"/>
        <dbReference type="Rhea" id="RHEA-COMP:9863"/>
        <dbReference type="Rhea" id="RHEA-COMP:11604"/>
        <dbReference type="ChEBI" id="CHEBI:15378"/>
        <dbReference type="ChEBI" id="CHEBI:29999"/>
        <dbReference type="ChEBI" id="CHEBI:30616"/>
        <dbReference type="ChEBI" id="CHEBI:83421"/>
        <dbReference type="ChEBI" id="CHEBI:456216"/>
        <dbReference type="EC" id="2.7.11.12"/>
    </reaction>
</comment>
<comment type="caution">
    <text evidence="16">The sequence shown here is derived from an EMBL/GenBank/DDBJ whole genome shotgun (WGS) entry which is preliminary data.</text>
</comment>
<dbReference type="InterPro" id="IPR018488">
    <property type="entry name" value="cNMP-bd_CS"/>
</dbReference>
<evidence type="ECO:0000256" key="9">
    <source>
        <dbReference type="ARBA" id="ARBA00047462"/>
    </source>
</evidence>
<dbReference type="InterPro" id="IPR035014">
    <property type="entry name" value="STKc_cGK"/>
</dbReference>
<dbReference type="PROSITE" id="PS50011">
    <property type="entry name" value="PROTEIN_KINASE_DOM"/>
    <property type="match status" value="1"/>
</dbReference>
<dbReference type="PROSITE" id="PS51285">
    <property type="entry name" value="AGC_KINASE_CTER"/>
    <property type="match status" value="1"/>
</dbReference>
<dbReference type="Proteomes" id="UP000290572">
    <property type="component" value="Unassembled WGS sequence"/>
</dbReference>
<dbReference type="PRINTS" id="PR00104">
    <property type="entry name" value="CGMPKINASE"/>
</dbReference>
<dbReference type="PIRSF" id="PIRSF000559">
    <property type="entry name" value="cGMP-dep_kinase"/>
    <property type="match status" value="1"/>
</dbReference>
<organism evidence="16 17">
    <name type="scientific">Labeo rohita</name>
    <name type="common">Indian major carp</name>
    <name type="synonym">Cyprinus rohita</name>
    <dbReference type="NCBI Taxonomy" id="84645"/>
    <lineage>
        <taxon>Eukaryota</taxon>
        <taxon>Metazoa</taxon>
        <taxon>Chordata</taxon>
        <taxon>Craniata</taxon>
        <taxon>Vertebrata</taxon>
        <taxon>Euteleostomi</taxon>
        <taxon>Actinopterygii</taxon>
        <taxon>Neopterygii</taxon>
        <taxon>Teleostei</taxon>
        <taxon>Ostariophysi</taxon>
        <taxon>Cypriniformes</taxon>
        <taxon>Cyprinidae</taxon>
        <taxon>Labeoninae</taxon>
        <taxon>Labeonini</taxon>
        <taxon>Labeo</taxon>
    </lineage>
</organism>
<comment type="catalytic activity">
    <reaction evidence="8">
        <text>L-threonyl-[protein] + ATP = O-phospho-L-threonyl-[protein] + ADP + H(+)</text>
        <dbReference type="Rhea" id="RHEA:46608"/>
        <dbReference type="Rhea" id="RHEA-COMP:11060"/>
        <dbReference type="Rhea" id="RHEA-COMP:11605"/>
        <dbReference type="ChEBI" id="CHEBI:15378"/>
        <dbReference type="ChEBI" id="CHEBI:30013"/>
        <dbReference type="ChEBI" id="CHEBI:30616"/>
        <dbReference type="ChEBI" id="CHEBI:61977"/>
        <dbReference type="ChEBI" id="CHEBI:456216"/>
        <dbReference type="EC" id="2.7.11.12"/>
    </reaction>
</comment>
<evidence type="ECO:0000256" key="8">
    <source>
        <dbReference type="ARBA" id="ARBA00047298"/>
    </source>
</evidence>
<evidence type="ECO:0000256" key="3">
    <source>
        <dbReference type="ARBA" id="ARBA00022527"/>
    </source>
</evidence>
<gene>
    <name evidence="16" type="ORF">ROHU_022173</name>
</gene>
<sequence>MGTLRDLQFALKTKIEELRQRDALIDELELELDTKDDLIRQLQGELDRLRTASASHNPSGTTEVTAALPDEPQRTKRQAISAEPTGLDPNQLTHVTLTNYSKSEESRELIQKALLENDFMKHLEVSQILTIMDCMYPTTLAQGCCVIQEGDDGSTVYVLEEGLVEVTKGGQKLCTIEPGKVFGELAILYNCTRTATVTALTDIKLWAIDRQGFQTIMMRTGLLKHSNYMEFLRSVPSFKTLTEDVLSKVADVLEETHYSDGDYIIRQGATGDTFFIISEGQVRVTQQKSANEEPVFLSTLSRGDWFGEQALKGEDVRTANVTAVGDVTCLVVDRESFKQLIGGLDNMSNKMYESEEVKARLEAEAAFFSNMSLSDFRVICTLGMGGFSRVELVQLKNDHSRSFAMKVLKKRHILDTSQQGHILSERRIMMEAHSPFTVRLYRTFRDRKYLYMLLEACLGGELWTLLRDRGSFDDSTTRFYTGCVDFGFAKKLGLGKKTWTFCGTPEYVAPEIILNKGHDLSADYWSLGILIFELLSGSPPFSGSDPMKTYNIILRGIDMVEFPKKITKSAANLIKRLCRDNPSERLGNQKNAVKDIQKHKWFEGFNWDGIREGTLTPPFIPNVDGPLDTSNFDCFPEDTDEPPPDEESGWDIEF</sequence>
<evidence type="ECO:0000256" key="1">
    <source>
        <dbReference type="ARBA" id="ARBA00006352"/>
    </source>
</evidence>
<dbReference type="InterPro" id="IPR000961">
    <property type="entry name" value="AGC-kinase_C"/>
</dbReference>
<protein>
    <recommendedName>
        <fullName evidence="2">cGMP-dependent protein kinase</fullName>
        <ecNumber evidence="2">2.7.11.12</ecNumber>
    </recommendedName>
</protein>
<dbReference type="GO" id="GO:0004692">
    <property type="term" value="F:cGMP-dependent protein kinase activity"/>
    <property type="evidence" value="ECO:0007669"/>
    <property type="project" value="UniProtKB-EC"/>
</dbReference>
<dbReference type="SMART" id="SM00133">
    <property type="entry name" value="S_TK_X"/>
    <property type="match status" value="1"/>
</dbReference>
<dbReference type="SUPFAM" id="SSF51206">
    <property type="entry name" value="cAMP-binding domain-like"/>
    <property type="match status" value="2"/>
</dbReference>
<keyword evidence="3" id="KW-0723">Serine/threonine-protein kinase</keyword>
<dbReference type="FunFam" id="2.60.120.10:FF:000064">
    <property type="entry name" value="cGMP-dependent protein kinase, isozyme"/>
    <property type="match status" value="1"/>
</dbReference>
<dbReference type="AlphaFoldDB" id="A0A498MVG4"/>
<dbReference type="PROSITE" id="PS00107">
    <property type="entry name" value="PROTEIN_KINASE_ATP"/>
    <property type="match status" value="1"/>
</dbReference>
<evidence type="ECO:0000313" key="17">
    <source>
        <dbReference type="Proteomes" id="UP000290572"/>
    </source>
</evidence>
<dbReference type="Gene3D" id="1.20.5.170">
    <property type="match status" value="1"/>
</dbReference>
<dbReference type="FunFam" id="2.60.120.10:FF:000035">
    <property type="entry name" value="cGMP-dependent protein kinase"/>
    <property type="match status" value="1"/>
</dbReference>
<feature type="domain" description="Protein kinase" evidence="13">
    <location>
        <begin position="376"/>
        <end position="602"/>
    </location>
</feature>
<evidence type="ECO:0000259" key="13">
    <source>
        <dbReference type="PROSITE" id="PS50011"/>
    </source>
</evidence>
<keyword evidence="7 10" id="KW-0067">ATP-binding</keyword>
<dbReference type="Gene3D" id="2.60.120.10">
    <property type="entry name" value="Jelly Rolls"/>
    <property type="match status" value="2"/>
</dbReference>
<dbReference type="InterPro" id="IPR017441">
    <property type="entry name" value="Protein_kinase_ATP_BS"/>
</dbReference>
<accession>A0A498MVG4</accession>
<dbReference type="PROSITE" id="PS50042">
    <property type="entry name" value="CNMP_BINDING_3"/>
    <property type="match status" value="2"/>
</dbReference>
<dbReference type="Pfam" id="PF00069">
    <property type="entry name" value="Pkinase"/>
    <property type="match status" value="2"/>
</dbReference>
<evidence type="ECO:0000256" key="7">
    <source>
        <dbReference type="ARBA" id="ARBA00022840"/>
    </source>
</evidence>
<keyword evidence="4" id="KW-0808">Transferase</keyword>
<evidence type="ECO:0000256" key="5">
    <source>
        <dbReference type="ARBA" id="ARBA00022741"/>
    </source>
</evidence>
<feature type="domain" description="Cyclic nucleotide-binding" evidence="14">
    <location>
        <begin position="119"/>
        <end position="234"/>
    </location>
</feature>
<dbReference type="InterPro" id="IPR000719">
    <property type="entry name" value="Prot_kinase_dom"/>
</dbReference>
<evidence type="ECO:0000313" key="16">
    <source>
        <dbReference type="EMBL" id="RXN24491.1"/>
    </source>
</evidence>
<dbReference type="EC" id="2.7.11.12" evidence="2"/>
<dbReference type="PANTHER" id="PTHR24353">
    <property type="entry name" value="CYCLIC NUCLEOTIDE-DEPENDENT PROTEIN KINASE"/>
    <property type="match status" value="1"/>
</dbReference>
<name>A0A498MVG4_LABRO</name>
<dbReference type="STRING" id="84645.A0A498MVG4"/>
<dbReference type="InterPro" id="IPR000595">
    <property type="entry name" value="cNMP-bd_dom"/>
</dbReference>
<feature type="binding site" evidence="10 11">
    <location>
        <position position="406"/>
    </location>
    <ligand>
        <name>ATP</name>
        <dbReference type="ChEBI" id="CHEBI:30616"/>
    </ligand>
</feature>
<dbReference type="Pfam" id="PF00027">
    <property type="entry name" value="cNMP_binding"/>
    <property type="match status" value="2"/>
</dbReference>
<dbReference type="PROSITE" id="PS00888">
    <property type="entry name" value="CNMP_BINDING_1"/>
    <property type="match status" value="2"/>
</dbReference>
<evidence type="ECO:0000259" key="15">
    <source>
        <dbReference type="PROSITE" id="PS51285"/>
    </source>
</evidence>
<keyword evidence="17" id="KW-1185">Reference proteome</keyword>
<dbReference type="GO" id="GO:0005524">
    <property type="term" value="F:ATP binding"/>
    <property type="evidence" value="ECO:0007669"/>
    <property type="project" value="UniProtKB-UniRule"/>
</dbReference>
<evidence type="ECO:0000256" key="10">
    <source>
        <dbReference type="PIRSR" id="PIRSR000559-2"/>
    </source>
</evidence>
<dbReference type="CDD" id="cd05572">
    <property type="entry name" value="STKc_cGK"/>
    <property type="match status" value="1"/>
</dbReference>
<evidence type="ECO:0000256" key="12">
    <source>
        <dbReference type="SAM" id="MobiDB-lite"/>
    </source>
</evidence>
<evidence type="ECO:0000259" key="14">
    <source>
        <dbReference type="PROSITE" id="PS50042"/>
    </source>
</evidence>
<comment type="similarity">
    <text evidence="1">Belongs to the protein kinase superfamily. AGC Ser/Thr protein kinase family. cGMP subfamily.</text>
</comment>
<evidence type="ECO:0000256" key="11">
    <source>
        <dbReference type="PROSITE-ProRule" id="PRU10141"/>
    </source>
</evidence>
<feature type="domain" description="AGC-kinase C-terminal" evidence="15">
    <location>
        <begin position="603"/>
        <end position="654"/>
    </location>
</feature>
<dbReference type="Gene3D" id="3.30.200.20">
    <property type="entry name" value="Phosphorylase Kinase, domain 1"/>
    <property type="match status" value="2"/>
</dbReference>
<proteinExistence type="inferred from homology"/>
<evidence type="ECO:0000256" key="2">
    <source>
        <dbReference type="ARBA" id="ARBA00012428"/>
    </source>
</evidence>
<feature type="domain" description="Cyclic nucleotide-binding" evidence="14">
    <location>
        <begin position="237"/>
        <end position="358"/>
    </location>
</feature>
<dbReference type="PANTHER" id="PTHR24353:SF68">
    <property type="match status" value="1"/>
</dbReference>
<dbReference type="EMBL" id="QBIY01012534">
    <property type="protein sequence ID" value="RXN24491.1"/>
    <property type="molecule type" value="Genomic_DNA"/>
</dbReference>
<dbReference type="InterPro" id="IPR018490">
    <property type="entry name" value="cNMP-bd_dom_sf"/>
</dbReference>
<keyword evidence="6 16" id="KW-0418">Kinase</keyword>